<dbReference type="EMBL" id="JAVRFL010000012">
    <property type="protein sequence ID" value="MDT0529867.1"/>
    <property type="molecule type" value="Genomic_DNA"/>
</dbReference>
<comment type="caution">
    <text evidence="4">The sequence shown here is derived from an EMBL/GenBank/DDBJ whole genome shotgun (WGS) entry which is preliminary data.</text>
</comment>
<sequence>MELRPMTADEFARVREPLVRSYAEAMVTDRGLAPAAALDRATTQLREQLPDGVDSAGALLRTARVGDVEVGWIWVGLPGGPAGPHTAWLNNIEVHPGHRRQGYGRRMIQLVEAELAALGVPELGLNVFGSNTGAIHLYHGLGYRVAAQQMTKRISPAG</sequence>
<keyword evidence="1 4" id="KW-0808">Transferase</keyword>
<dbReference type="EC" id="2.3.1.-" evidence="4"/>
<keyword evidence="2 4" id="KW-0012">Acyltransferase</keyword>
<evidence type="ECO:0000313" key="4">
    <source>
        <dbReference type="EMBL" id="MDT0529867.1"/>
    </source>
</evidence>
<accession>A0ABU2WXS1</accession>
<keyword evidence="5" id="KW-1185">Reference proteome</keyword>
<dbReference type="InterPro" id="IPR050680">
    <property type="entry name" value="YpeA/RimI_acetyltransf"/>
</dbReference>
<reference evidence="4" key="1">
    <citation type="submission" date="2023-09" db="EMBL/GenBank/DDBJ databases">
        <title>30 novel species of actinomycetes from the DSMZ collection.</title>
        <authorList>
            <person name="Nouioui I."/>
        </authorList>
    </citation>
    <scope>NUCLEOTIDE SEQUENCE</scope>
    <source>
        <strain evidence="4">DSM 115977</strain>
    </source>
</reference>
<name>A0ABU2WXS1_9ACTN</name>
<organism evidence="4 5">
    <name type="scientific">Micromonospora reichwaldensis</name>
    <dbReference type="NCBI Taxonomy" id="3075516"/>
    <lineage>
        <taxon>Bacteria</taxon>
        <taxon>Bacillati</taxon>
        <taxon>Actinomycetota</taxon>
        <taxon>Actinomycetes</taxon>
        <taxon>Micromonosporales</taxon>
        <taxon>Micromonosporaceae</taxon>
        <taxon>Micromonospora</taxon>
    </lineage>
</organism>
<dbReference type="PROSITE" id="PS51186">
    <property type="entry name" value="GNAT"/>
    <property type="match status" value="1"/>
</dbReference>
<dbReference type="Pfam" id="PF00583">
    <property type="entry name" value="Acetyltransf_1"/>
    <property type="match status" value="1"/>
</dbReference>
<dbReference type="Gene3D" id="3.40.630.30">
    <property type="match status" value="1"/>
</dbReference>
<gene>
    <name evidence="4" type="ORF">RM555_12810</name>
</gene>
<dbReference type="InterPro" id="IPR016181">
    <property type="entry name" value="Acyl_CoA_acyltransferase"/>
</dbReference>
<proteinExistence type="predicted"/>
<dbReference type="Proteomes" id="UP001180973">
    <property type="component" value="Unassembled WGS sequence"/>
</dbReference>
<dbReference type="InterPro" id="IPR000182">
    <property type="entry name" value="GNAT_dom"/>
</dbReference>
<evidence type="ECO:0000259" key="3">
    <source>
        <dbReference type="PROSITE" id="PS51186"/>
    </source>
</evidence>
<evidence type="ECO:0000313" key="5">
    <source>
        <dbReference type="Proteomes" id="UP001180973"/>
    </source>
</evidence>
<feature type="domain" description="N-acetyltransferase" evidence="3">
    <location>
        <begin position="1"/>
        <end position="158"/>
    </location>
</feature>
<evidence type="ECO:0000256" key="2">
    <source>
        <dbReference type="ARBA" id="ARBA00023315"/>
    </source>
</evidence>
<protein>
    <submittedName>
        <fullName evidence="4">GNAT family N-acetyltransferase</fullName>
        <ecNumber evidence="4">2.3.1.-</ecNumber>
    </submittedName>
</protein>
<dbReference type="CDD" id="cd04301">
    <property type="entry name" value="NAT_SF"/>
    <property type="match status" value="1"/>
</dbReference>
<dbReference type="RefSeq" id="WP_311411942.1">
    <property type="nucleotide sequence ID" value="NZ_JAVRFL010000012.1"/>
</dbReference>
<dbReference type="GO" id="GO:0016746">
    <property type="term" value="F:acyltransferase activity"/>
    <property type="evidence" value="ECO:0007669"/>
    <property type="project" value="UniProtKB-KW"/>
</dbReference>
<dbReference type="SUPFAM" id="SSF55729">
    <property type="entry name" value="Acyl-CoA N-acyltransferases (Nat)"/>
    <property type="match status" value="1"/>
</dbReference>
<evidence type="ECO:0000256" key="1">
    <source>
        <dbReference type="ARBA" id="ARBA00022679"/>
    </source>
</evidence>
<dbReference type="PANTHER" id="PTHR43420">
    <property type="entry name" value="ACETYLTRANSFERASE"/>
    <property type="match status" value="1"/>
</dbReference>